<dbReference type="WBParaSite" id="scaffold7552_cov161.g12165">
    <property type="protein sequence ID" value="scaffold7552_cov161.g12165"/>
    <property type="gene ID" value="scaffold7552_cov161.g12165"/>
</dbReference>
<sequence>MSFPFLLSTFNYFQNNTQFKYKINDNNGKEVIIVKLILPEGSPSLEERAILSDRKPKDQSLILMWGGGFDDSIIRGCS</sequence>
<evidence type="ECO:0000313" key="1">
    <source>
        <dbReference type="Proteomes" id="UP000887561"/>
    </source>
</evidence>
<dbReference type="Proteomes" id="UP000887561">
    <property type="component" value="Unplaced"/>
</dbReference>
<dbReference type="AlphaFoldDB" id="A0A915N6G6"/>
<accession>A0A915N6G6</accession>
<organism evidence="1 2">
    <name type="scientific">Meloidogyne javanica</name>
    <name type="common">Root-knot nematode worm</name>
    <dbReference type="NCBI Taxonomy" id="6303"/>
    <lineage>
        <taxon>Eukaryota</taxon>
        <taxon>Metazoa</taxon>
        <taxon>Ecdysozoa</taxon>
        <taxon>Nematoda</taxon>
        <taxon>Chromadorea</taxon>
        <taxon>Rhabditida</taxon>
        <taxon>Tylenchina</taxon>
        <taxon>Tylenchomorpha</taxon>
        <taxon>Tylenchoidea</taxon>
        <taxon>Meloidogynidae</taxon>
        <taxon>Meloidogyninae</taxon>
        <taxon>Meloidogyne</taxon>
        <taxon>Meloidogyne incognita group</taxon>
    </lineage>
</organism>
<proteinExistence type="predicted"/>
<keyword evidence="1" id="KW-1185">Reference proteome</keyword>
<name>A0A915N6G6_MELJA</name>
<evidence type="ECO:0000313" key="2">
    <source>
        <dbReference type="WBParaSite" id="scaffold7552_cov161.g12165"/>
    </source>
</evidence>
<protein>
    <submittedName>
        <fullName evidence="2">Uncharacterized protein</fullName>
    </submittedName>
</protein>
<reference evidence="2" key="1">
    <citation type="submission" date="2022-11" db="UniProtKB">
        <authorList>
            <consortium name="WormBaseParasite"/>
        </authorList>
    </citation>
    <scope>IDENTIFICATION</scope>
</reference>